<name>A0ABP9FPG5_9SPHI</name>
<keyword evidence="3" id="KW-0804">Transcription</keyword>
<dbReference type="PRINTS" id="PR00038">
    <property type="entry name" value="HTHLUXR"/>
</dbReference>
<evidence type="ECO:0000256" key="2">
    <source>
        <dbReference type="ARBA" id="ARBA00023125"/>
    </source>
</evidence>
<dbReference type="InterPro" id="IPR036388">
    <property type="entry name" value="WH-like_DNA-bd_sf"/>
</dbReference>
<feature type="transmembrane region" description="Helical" evidence="4">
    <location>
        <begin position="58"/>
        <end position="78"/>
    </location>
</feature>
<dbReference type="RefSeq" id="WP_345329997.1">
    <property type="nucleotide sequence ID" value="NZ_BAABJI010000001.1"/>
</dbReference>
<evidence type="ECO:0000256" key="1">
    <source>
        <dbReference type="ARBA" id="ARBA00023015"/>
    </source>
</evidence>
<dbReference type="InterPro" id="IPR039420">
    <property type="entry name" value="WalR-like"/>
</dbReference>
<dbReference type="InterPro" id="IPR000792">
    <property type="entry name" value="Tscrpt_reg_LuxR_C"/>
</dbReference>
<accession>A0ABP9FPG5</accession>
<dbReference type="Gene3D" id="1.10.10.10">
    <property type="entry name" value="Winged helix-like DNA-binding domain superfamily/Winged helix DNA-binding domain"/>
    <property type="match status" value="1"/>
</dbReference>
<protein>
    <recommendedName>
        <fullName evidence="5">HTH luxR-type domain-containing protein</fullName>
    </recommendedName>
</protein>
<evidence type="ECO:0000259" key="5">
    <source>
        <dbReference type="PROSITE" id="PS50043"/>
    </source>
</evidence>
<dbReference type="PROSITE" id="PS50043">
    <property type="entry name" value="HTH_LUXR_2"/>
    <property type="match status" value="1"/>
</dbReference>
<dbReference type="EMBL" id="BAABJI010000001">
    <property type="protein sequence ID" value="GAA4910085.1"/>
    <property type="molecule type" value="Genomic_DNA"/>
</dbReference>
<comment type="caution">
    <text evidence="6">The sequence shown here is derived from an EMBL/GenBank/DDBJ whole genome shotgun (WGS) entry which is preliminary data.</text>
</comment>
<sequence>MSPGVVGVILWQACQGALINKIGTCRNVEMTYSVDPHFCFLSITTAIIYNLLEKQMSLLWIMGGLTVVALAILNLLLIRKYRTERQQRLTETELNKEQNLIRNCERYHLSNREADVLRHILAGHTYRSAAEELFISQKTVDAHLRKIYAKSGVKNKVELVVKFYS</sequence>
<keyword evidence="4" id="KW-0812">Transmembrane</keyword>
<evidence type="ECO:0000256" key="3">
    <source>
        <dbReference type="ARBA" id="ARBA00023163"/>
    </source>
</evidence>
<keyword evidence="2" id="KW-0238">DNA-binding</keyword>
<evidence type="ECO:0000256" key="4">
    <source>
        <dbReference type="SAM" id="Phobius"/>
    </source>
</evidence>
<organism evidence="6 7">
    <name type="scientific">Mucilaginibacter defluvii</name>
    <dbReference type="NCBI Taxonomy" id="1196019"/>
    <lineage>
        <taxon>Bacteria</taxon>
        <taxon>Pseudomonadati</taxon>
        <taxon>Bacteroidota</taxon>
        <taxon>Sphingobacteriia</taxon>
        <taxon>Sphingobacteriales</taxon>
        <taxon>Sphingobacteriaceae</taxon>
        <taxon>Mucilaginibacter</taxon>
    </lineage>
</organism>
<reference evidence="7" key="1">
    <citation type="journal article" date="2019" name="Int. J. Syst. Evol. Microbiol.">
        <title>The Global Catalogue of Microorganisms (GCM) 10K type strain sequencing project: providing services to taxonomists for standard genome sequencing and annotation.</title>
        <authorList>
            <consortium name="The Broad Institute Genomics Platform"/>
            <consortium name="The Broad Institute Genome Sequencing Center for Infectious Disease"/>
            <person name="Wu L."/>
            <person name="Ma J."/>
        </authorList>
    </citation>
    <scope>NUCLEOTIDE SEQUENCE [LARGE SCALE GENOMIC DNA]</scope>
    <source>
        <strain evidence="7">JCM 18283</strain>
    </source>
</reference>
<dbReference type="PANTHER" id="PTHR43214:SF41">
    <property type="entry name" value="NITRATE_NITRITE RESPONSE REGULATOR PROTEIN NARP"/>
    <property type="match status" value="1"/>
</dbReference>
<dbReference type="Proteomes" id="UP001501436">
    <property type="component" value="Unassembled WGS sequence"/>
</dbReference>
<dbReference type="CDD" id="cd06170">
    <property type="entry name" value="LuxR_C_like"/>
    <property type="match status" value="1"/>
</dbReference>
<keyword evidence="4" id="KW-0472">Membrane</keyword>
<dbReference type="SMART" id="SM00421">
    <property type="entry name" value="HTH_LUXR"/>
    <property type="match status" value="1"/>
</dbReference>
<keyword evidence="7" id="KW-1185">Reference proteome</keyword>
<gene>
    <name evidence="6" type="ORF">GCM10023313_11550</name>
</gene>
<dbReference type="SUPFAM" id="SSF46894">
    <property type="entry name" value="C-terminal effector domain of the bipartite response regulators"/>
    <property type="match status" value="1"/>
</dbReference>
<keyword evidence="1" id="KW-0805">Transcription regulation</keyword>
<proteinExistence type="predicted"/>
<feature type="domain" description="HTH luxR-type" evidence="5">
    <location>
        <begin position="102"/>
        <end position="165"/>
    </location>
</feature>
<keyword evidence="4" id="KW-1133">Transmembrane helix</keyword>
<dbReference type="Pfam" id="PF00196">
    <property type="entry name" value="GerE"/>
    <property type="match status" value="1"/>
</dbReference>
<evidence type="ECO:0000313" key="7">
    <source>
        <dbReference type="Proteomes" id="UP001501436"/>
    </source>
</evidence>
<dbReference type="InterPro" id="IPR016032">
    <property type="entry name" value="Sig_transdc_resp-reg_C-effctor"/>
</dbReference>
<evidence type="ECO:0000313" key="6">
    <source>
        <dbReference type="EMBL" id="GAA4910085.1"/>
    </source>
</evidence>
<dbReference type="PANTHER" id="PTHR43214">
    <property type="entry name" value="TWO-COMPONENT RESPONSE REGULATOR"/>
    <property type="match status" value="1"/>
</dbReference>